<evidence type="ECO:0000313" key="3">
    <source>
        <dbReference type="EMBL" id="MDX3024852.1"/>
    </source>
</evidence>
<evidence type="ECO:0000313" key="2">
    <source>
        <dbReference type="EMBL" id="MDX2965646.1"/>
    </source>
</evidence>
<keyword evidence="4" id="KW-1185">Reference proteome</keyword>
<proteinExistence type="predicted"/>
<dbReference type="AlphaFoldDB" id="A0AAP6EKJ9"/>
<gene>
    <name evidence="2" type="ORF">PV399_38925</name>
    <name evidence="3" type="ORF">PV666_44365</name>
</gene>
<feature type="compositionally biased region" description="Low complexity" evidence="1">
    <location>
        <begin position="356"/>
        <end position="369"/>
    </location>
</feature>
<sequence length="375" mass="40135">MTLHPQAEITLAYSTTHGLIAIGHGTQYGRAHSVLKQAGFTRHTSGIHTAPAGDVRTAATLLQRLAGDHGVRVSVSRRPYLADIAGRIAARLPGSWAAEIHVHSHPLWQGDHIGQLWNHGPFVQALHDEQVPYAANLTNGTDLTLLIAEDTSGPEGGLWVAPYIPQEFGVVYHPPYTLPSLTLPAQPEHAARAIADQLLPAYRQAAYAWRLDTVTAALDTLDSRLSPQAPKGDSRPAERELVTQGQDAAEIWTAFHGLLAHGPGVIDECAAAAEQAADAAVVARLKTALASGQAALDDWGRREKTLTAALRWIPTDARARLAHQALPDIATWLADRDVFLRIAARAAPQPPPAAPLPGGHRPALQAAAPPRRPHH</sequence>
<dbReference type="GeneID" id="69812434"/>
<dbReference type="EMBL" id="JARAWP010000039">
    <property type="protein sequence ID" value="MDX3024852.1"/>
    <property type="molecule type" value="Genomic_DNA"/>
</dbReference>
<evidence type="ECO:0000313" key="5">
    <source>
        <dbReference type="Proteomes" id="UP001282288"/>
    </source>
</evidence>
<organism evidence="2 5">
    <name type="scientific">Streptomyces acidiscabies</name>
    <dbReference type="NCBI Taxonomy" id="42234"/>
    <lineage>
        <taxon>Bacteria</taxon>
        <taxon>Bacillati</taxon>
        <taxon>Actinomycetota</taxon>
        <taxon>Actinomycetes</taxon>
        <taxon>Kitasatosporales</taxon>
        <taxon>Streptomycetaceae</taxon>
        <taxon>Streptomyces</taxon>
    </lineage>
</organism>
<protein>
    <submittedName>
        <fullName evidence="2">Uncharacterized protein</fullName>
    </submittedName>
</protein>
<accession>A0AAP6EKJ9</accession>
<evidence type="ECO:0000313" key="4">
    <source>
        <dbReference type="Proteomes" id="UP001272987"/>
    </source>
</evidence>
<dbReference type="RefSeq" id="WP_010359847.1">
    <property type="nucleotide sequence ID" value="NZ_CP122369.1"/>
</dbReference>
<evidence type="ECO:0000256" key="1">
    <source>
        <dbReference type="SAM" id="MobiDB-lite"/>
    </source>
</evidence>
<reference evidence="2 4" key="1">
    <citation type="journal article" date="2023" name="Microb. Genom.">
        <title>Mesoterricola silvestris gen. nov., sp. nov., Mesoterricola sediminis sp. nov., Geothrix oryzae sp. nov., Geothrix edaphica sp. nov., Geothrix rubra sp. nov., and Geothrix limicola sp. nov., six novel members of Acidobacteriota isolated from soils.</title>
        <authorList>
            <person name="Weisberg A.J."/>
            <person name="Pearce E."/>
            <person name="Kramer C.G."/>
            <person name="Chang J.H."/>
            <person name="Clarke C.R."/>
        </authorList>
    </citation>
    <scope>NUCLEOTIDE SEQUENCE</scope>
    <source>
        <strain evidence="3 4">NB05-1H</strain>
        <strain evidence="2">NRRL_B-16521</strain>
    </source>
</reference>
<name>A0AAP6EKJ9_9ACTN</name>
<feature type="region of interest" description="Disordered" evidence="1">
    <location>
        <begin position="349"/>
        <end position="375"/>
    </location>
</feature>
<dbReference type="Proteomes" id="UP001272987">
    <property type="component" value="Unassembled WGS sequence"/>
</dbReference>
<comment type="caution">
    <text evidence="2">The sequence shown here is derived from an EMBL/GenBank/DDBJ whole genome shotgun (WGS) entry which is preliminary data.</text>
</comment>
<dbReference type="Proteomes" id="UP001282288">
    <property type="component" value="Unassembled WGS sequence"/>
</dbReference>
<dbReference type="EMBL" id="JARAWC010000044">
    <property type="protein sequence ID" value="MDX2965646.1"/>
    <property type="molecule type" value="Genomic_DNA"/>
</dbReference>